<gene>
    <name evidence="1" type="ORF">HYPSUDRAFT_206529</name>
</gene>
<evidence type="ECO:0000313" key="2">
    <source>
        <dbReference type="Proteomes" id="UP000054270"/>
    </source>
</evidence>
<reference evidence="2" key="1">
    <citation type="submission" date="2014-04" db="EMBL/GenBank/DDBJ databases">
        <title>Evolutionary Origins and Diversification of the Mycorrhizal Mutualists.</title>
        <authorList>
            <consortium name="DOE Joint Genome Institute"/>
            <consortium name="Mycorrhizal Genomics Consortium"/>
            <person name="Kohler A."/>
            <person name="Kuo A."/>
            <person name="Nagy L.G."/>
            <person name="Floudas D."/>
            <person name="Copeland A."/>
            <person name="Barry K.W."/>
            <person name="Cichocki N."/>
            <person name="Veneault-Fourrey C."/>
            <person name="LaButti K."/>
            <person name="Lindquist E.A."/>
            <person name="Lipzen A."/>
            <person name="Lundell T."/>
            <person name="Morin E."/>
            <person name="Murat C."/>
            <person name="Riley R."/>
            <person name="Ohm R."/>
            <person name="Sun H."/>
            <person name="Tunlid A."/>
            <person name="Henrissat B."/>
            <person name="Grigoriev I.V."/>
            <person name="Hibbett D.S."/>
            <person name="Martin F."/>
        </authorList>
    </citation>
    <scope>NUCLEOTIDE SEQUENCE [LARGE SCALE GENOMIC DNA]</scope>
    <source>
        <strain evidence="2">FD-334 SS-4</strain>
    </source>
</reference>
<name>A0A0D2M1P9_HYPSF</name>
<protein>
    <submittedName>
        <fullName evidence="1">Uncharacterized protein</fullName>
    </submittedName>
</protein>
<dbReference type="AlphaFoldDB" id="A0A0D2M1P9"/>
<sequence length="424" mass="45673">MGRPADELVSASVMPVLAAWWYGRSALVRPISHEGRERSGGHARKTIRASPVGVLRVRKQRGERAGGTQHERGEEAGRCVRCGERGYGRGGAGAWVSLDRAVCKASPAPWHPLHPSALCAPQHPPTHAQSRRVEPIASYRACIGVAPRVAHNPIPPPRHQRPRARCLRLPRPSSADAHSRAPSAGALRMVFAHPRIVAAFASAATLNPPTPARDSQLRLCASTPPRLPLAPPPALPRPALPAQRSILRRLHAWRMPRPSYTPVPPPRLQRSRTRCLRLPRSSNADAHSRAPSPGALRRVFAHPRIVVASPSAARIPPSPAPASPGHLCARCRWPPRPRCPVPRCPRSALSHAASAPRVSVPESARRTVAAVPSPNAHRVRVIAAGPWRAACRRPIVPRACAHARAPQSAAMQSAPRSSHVTRAA</sequence>
<proteinExistence type="predicted"/>
<dbReference type="Proteomes" id="UP000054270">
    <property type="component" value="Unassembled WGS sequence"/>
</dbReference>
<evidence type="ECO:0000313" key="1">
    <source>
        <dbReference type="EMBL" id="KJA17073.1"/>
    </source>
</evidence>
<keyword evidence="2" id="KW-1185">Reference proteome</keyword>
<accession>A0A0D2M1P9</accession>
<dbReference type="EMBL" id="KN817610">
    <property type="protein sequence ID" value="KJA17073.1"/>
    <property type="molecule type" value="Genomic_DNA"/>
</dbReference>
<organism evidence="1 2">
    <name type="scientific">Hypholoma sublateritium (strain FD-334 SS-4)</name>
    <dbReference type="NCBI Taxonomy" id="945553"/>
    <lineage>
        <taxon>Eukaryota</taxon>
        <taxon>Fungi</taxon>
        <taxon>Dikarya</taxon>
        <taxon>Basidiomycota</taxon>
        <taxon>Agaricomycotina</taxon>
        <taxon>Agaricomycetes</taxon>
        <taxon>Agaricomycetidae</taxon>
        <taxon>Agaricales</taxon>
        <taxon>Agaricineae</taxon>
        <taxon>Strophariaceae</taxon>
        <taxon>Hypholoma</taxon>
    </lineage>
</organism>